<dbReference type="AlphaFoldDB" id="A0A251T1K1"/>
<organism evidence="1 2">
    <name type="scientific">Helianthus annuus</name>
    <name type="common">Common sunflower</name>
    <dbReference type="NCBI Taxonomy" id="4232"/>
    <lineage>
        <taxon>Eukaryota</taxon>
        <taxon>Viridiplantae</taxon>
        <taxon>Streptophyta</taxon>
        <taxon>Embryophyta</taxon>
        <taxon>Tracheophyta</taxon>
        <taxon>Spermatophyta</taxon>
        <taxon>Magnoliopsida</taxon>
        <taxon>eudicotyledons</taxon>
        <taxon>Gunneridae</taxon>
        <taxon>Pentapetalae</taxon>
        <taxon>asterids</taxon>
        <taxon>campanulids</taxon>
        <taxon>Asterales</taxon>
        <taxon>Asteraceae</taxon>
        <taxon>Asteroideae</taxon>
        <taxon>Heliantheae alliance</taxon>
        <taxon>Heliantheae</taxon>
        <taxon>Helianthus</taxon>
    </lineage>
</organism>
<reference evidence="2" key="1">
    <citation type="journal article" date="2017" name="Nature">
        <title>The sunflower genome provides insights into oil metabolism, flowering and Asterid evolution.</title>
        <authorList>
            <person name="Badouin H."/>
            <person name="Gouzy J."/>
            <person name="Grassa C.J."/>
            <person name="Murat F."/>
            <person name="Staton S.E."/>
            <person name="Cottret L."/>
            <person name="Lelandais-Briere C."/>
            <person name="Owens G.L."/>
            <person name="Carrere S."/>
            <person name="Mayjonade B."/>
            <person name="Legrand L."/>
            <person name="Gill N."/>
            <person name="Kane N.C."/>
            <person name="Bowers J.E."/>
            <person name="Hubner S."/>
            <person name="Bellec A."/>
            <person name="Berard A."/>
            <person name="Berges H."/>
            <person name="Blanchet N."/>
            <person name="Boniface M.C."/>
            <person name="Brunel D."/>
            <person name="Catrice O."/>
            <person name="Chaidir N."/>
            <person name="Claudel C."/>
            <person name="Donnadieu C."/>
            <person name="Faraut T."/>
            <person name="Fievet G."/>
            <person name="Helmstetter N."/>
            <person name="King M."/>
            <person name="Knapp S.J."/>
            <person name="Lai Z."/>
            <person name="Le Paslier M.C."/>
            <person name="Lippi Y."/>
            <person name="Lorenzon L."/>
            <person name="Mandel J.R."/>
            <person name="Marage G."/>
            <person name="Marchand G."/>
            <person name="Marquand E."/>
            <person name="Bret-Mestries E."/>
            <person name="Morien E."/>
            <person name="Nambeesan S."/>
            <person name="Nguyen T."/>
            <person name="Pegot-Espagnet P."/>
            <person name="Pouilly N."/>
            <person name="Raftis F."/>
            <person name="Sallet E."/>
            <person name="Schiex T."/>
            <person name="Thomas J."/>
            <person name="Vandecasteele C."/>
            <person name="Vares D."/>
            <person name="Vear F."/>
            <person name="Vautrin S."/>
            <person name="Crespi M."/>
            <person name="Mangin B."/>
            <person name="Burke J.M."/>
            <person name="Salse J."/>
            <person name="Munos S."/>
            <person name="Vincourt P."/>
            <person name="Rieseberg L.H."/>
            <person name="Langlade N.B."/>
        </authorList>
    </citation>
    <scope>NUCLEOTIDE SEQUENCE [LARGE SCALE GENOMIC DNA]</scope>
    <source>
        <strain evidence="2">cv. SF193</strain>
    </source>
</reference>
<dbReference type="EMBL" id="CM007901">
    <property type="protein sequence ID" value="OTG05017.1"/>
    <property type="molecule type" value="Genomic_DNA"/>
</dbReference>
<dbReference type="InParanoid" id="A0A251T1K1"/>
<keyword evidence="2" id="KW-1185">Reference proteome</keyword>
<dbReference type="Proteomes" id="UP000215914">
    <property type="component" value="Chromosome 12"/>
</dbReference>
<proteinExistence type="predicted"/>
<evidence type="ECO:0000313" key="1">
    <source>
        <dbReference type="EMBL" id="OTG05017.1"/>
    </source>
</evidence>
<gene>
    <name evidence="1" type="ORF">HannXRQ_Chr12g0368881</name>
</gene>
<accession>A0A251T1K1</accession>
<evidence type="ECO:0000313" key="2">
    <source>
        <dbReference type="Proteomes" id="UP000215914"/>
    </source>
</evidence>
<sequence>MRNQSDDGCVLHFCDNRSCFFAALMTINGDGVDEGRHHGDVGGQLETLSQT</sequence>
<protein>
    <submittedName>
        <fullName evidence="1">Uncharacterized protein</fullName>
    </submittedName>
</protein>
<name>A0A251T1K1_HELAN</name>